<keyword evidence="4" id="KW-0479">Metal-binding</keyword>
<evidence type="ECO:0000259" key="12">
    <source>
        <dbReference type="SMART" id="SM00385"/>
    </source>
</evidence>
<dbReference type="EMBL" id="CAJHNH020006668">
    <property type="protein sequence ID" value="CAG5134002.1"/>
    <property type="molecule type" value="Genomic_DNA"/>
</dbReference>
<dbReference type="FunFam" id="1.10.472.10:FF:000008">
    <property type="entry name" value="Transcription initiation factor IIB"/>
    <property type="match status" value="1"/>
</dbReference>
<dbReference type="Gene3D" id="1.10.472.10">
    <property type="entry name" value="Cyclin-like"/>
    <property type="match status" value="2"/>
</dbReference>
<feature type="domain" description="Cyclin-like" evidence="12">
    <location>
        <begin position="84"/>
        <end position="165"/>
    </location>
</feature>
<keyword evidence="14" id="KW-1185">Reference proteome</keyword>
<evidence type="ECO:0000256" key="11">
    <source>
        <dbReference type="ARBA" id="ARBA00031706"/>
    </source>
</evidence>
<evidence type="ECO:0000256" key="5">
    <source>
        <dbReference type="ARBA" id="ARBA00022737"/>
    </source>
</evidence>
<dbReference type="PRINTS" id="PR00685">
    <property type="entry name" value="TIFACTORIIB"/>
</dbReference>
<evidence type="ECO:0000256" key="1">
    <source>
        <dbReference type="ARBA" id="ARBA00004123"/>
    </source>
</evidence>
<dbReference type="SUPFAM" id="SSF47954">
    <property type="entry name" value="Cyclin-like"/>
    <property type="match status" value="2"/>
</dbReference>
<keyword evidence="6" id="KW-0863">Zinc-finger</keyword>
<gene>
    <name evidence="13" type="ORF">CUNI_LOCUS19560</name>
</gene>
<dbReference type="PANTHER" id="PTHR11618:SF13">
    <property type="entry name" value="TRANSCRIPTION INITIATION FACTOR IIB"/>
    <property type="match status" value="1"/>
</dbReference>
<reference evidence="13" key="1">
    <citation type="submission" date="2021-04" db="EMBL/GenBank/DDBJ databases">
        <authorList>
            <consortium name="Molecular Ecology Group"/>
        </authorList>
    </citation>
    <scope>NUCLEOTIDE SEQUENCE</scope>
</reference>
<name>A0A8S4A117_9EUPU</name>
<evidence type="ECO:0000256" key="8">
    <source>
        <dbReference type="ARBA" id="ARBA00023015"/>
    </source>
</evidence>
<sequence length="187" mass="20807">KHMTLQDRANTLFKQIYESKILKGYNVEATVSASLYIACREDNVPRSFKEICAVSQTSVKEIGRHYRIILNNLKTCVGLISTGDFMSRFCRTLSLPGTVQEAAKRIADKAKELGLISARNPVSVAAAAIYMASYLSDNKRTVKEICDVAGCAECTLKETYKSLYPRASELIPSNFRFITPVDCLPTH</sequence>
<evidence type="ECO:0000313" key="14">
    <source>
        <dbReference type="Proteomes" id="UP000678393"/>
    </source>
</evidence>
<organism evidence="13 14">
    <name type="scientific">Candidula unifasciata</name>
    <dbReference type="NCBI Taxonomy" id="100452"/>
    <lineage>
        <taxon>Eukaryota</taxon>
        <taxon>Metazoa</taxon>
        <taxon>Spiralia</taxon>
        <taxon>Lophotrochozoa</taxon>
        <taxon>Mollusca</taxon>
        <taxon>Gastropoda</taxon>
        <taxon>Heterobranchia</taxon>
        <taxon>Euthyneura</taxon>
        <taxon>Panpulmonata</taxon>
        <taxon>Eupulmonata</taxon>
        <taxon>Stylommatophora</taxon>
        <taxon>Helicina</taxon>
        <taxon>Helicoidea</taxon>
        <taxon>Geomitridae</taxon>
        <taxon>Candidula</taxon>
    </lineage>
</organism>
<keyword evidence="9" id="KW-0804">Transcription</keyword>
<dbReference type="PANTHER" id="PTHR11618">
    <property type="entry name" value="TRANSCRIPTION INITIATION FACTOR IIB-RELATED"/>
    <property type="match status" value="1"/>
</dbReference>
<comment type="caution">
    <text evidence="13">The sequence shown here is derived from an EMBL/GenBank/DDBJ whole genome shotgun (WGS) entry which is preliminary data.</text>
</comment>
<dbReference type="OrthoDB" id="25790at2759"/>
<evidence type="ECO:0000256" key="4">
    <source>
        <dbReference type="ARBA" id="ARBA00022723"/>
    </source>
</evidence>
<evidence type="ECO:0000256" key="6">
    <source>
        <dbReference type="ARBA" id="ARBA00022771"/>
    </source>
</evidence>
<dbReference type="Pfam" id="PF00382">
    <property type="entry name" value="TFIIB"/>
    <property type="match status" value="2"/>
</dbReference>
<dbReference type="GO" id="GO:0006367">
    <property type="term" value="P:transcription initiation at RNA polymerase II promoter"/>
    <property type="evidence" value="ECO:0007669"/>
    <property type="project" value="TreeGrafter"/>
</dbReference>
<keyword evidence="7" id="KW-0862">Zinc</keyword>
<dbReference type="InterPro" id="IPR000812">
    <property type="entry name" value="TFIIB"/>
</dbReference>
<keyword evidence="5" id="KW-0677">Repeat</keyword>
<dbReference type="SMART" id="SM00385">
    <property type="entry name" value="CYCLIN"/>
    <property type="match status" value="2"/>
</dbReference>
<comment type="similarity">
    <text evidence="2">Belongs to the TFIIB family.</text>
</comment>
<dbReference type="GO" id="GO:0017025">
    <property type="term" value="F:TBP-class protein binding"/>
    <property type="evidence" value="ECO:0007669"/>
    <property type="project" value="InterPro"/>
</dbReference>
<evidence type="ECO:0000313" key="13">
    <source>
        <dbReference type="EMBL" id="CAG5134002.1"/>
    </source>
</evidence>
<dbReference type="GO" id="GO:0005634">
    <property type="term" value="C:nucleus"/>
    <property type="evidence" value="ECO:0007669"/>
    <property type="project" value="UniProtKB-SubCell"/>
</dbReference>
<dbReference type="GO" id="GO:0097550">
    <property type="term" value="C:transcription preinitiation complex"/>
    <property type="evidence" value="ECO:0007669"/>
    <property type="project" value="TreeGrafter"/>
</dbReference>
<dbReference type="CDD" id="cd20551">
    <property type="entry name" value="CYCLIN_TFIIB_rpt1"/>
    <property type="match status" value="1"/>
</dbReference>
<protein>
    <recommendedName>
        <fullName evidence="3">Transcription initiation factor IIB</fullName>
    </recommendedName>
    <alternativeName>
        <fullName evidence="11">General transcription factor TFIIB</fullName>
    </alternativeName>
</protein>
<feature type="domain" description="Cyclin-like" evidence="12">
    <location>
        <begin position="2"/>
        <end position="71"/>
    </location>
</feature>
<keyword evidence="10" id="KW-0539">Nucleus</keyword>
<evidence type="ECO:0000256" key="2">
    <source>
        <dbReference type="ARBA" id="ARBA00010857"/>
    </source>
</evidence>
<dbReference type="GO" id="GO:0016251">
    <property type="term" value="F:RNA polymerase II general transcription initiation factor activity"/>
    <property type="evidence" value="ECO:0007669"/>
    <property type="project" value="TreeGrafter"/>
</dbReference>
<feature type="non-terminal residue" evidence="13">
    <location>
        <position position="187"/>
    </location>
</feature>
<dbReference type="GO" id="GO:0070897">
    <property type="term" value="P:transcription preinitiation complex assembly"/>
    <property type="evidence" value="ECO:0007669"/>
    <property type="project" value="InterPro"/>
</dbReference>
<dbReference type="CDD" id="cd20552">
    <property type="entry name" value="CYCLIN_TFIIB_rpt2"/>
    <property type="match status" value="1"/>
</dbReference>
<keyword evidence="8" id="KW-0805">Transcription regulation</keyword>
<proteinExistence type="inferred from homology"/>
<dbReference type="InterPro" id="IPR013763">
    <property type="entry name" value="Cyclin-like_dom"/>
</dbReference>
<evidence type="ECO:0000256" key="10">
    <source>
        <dbReference type="ARBA" id="ARBA00023242"/>
    </source>
</evidence>
<evidence type="ECO:0000256" key="7">
    <source>
        <dbReference type="ARBA" id="ARBA00022833"/>
    </source>
</evidence>
<dbReference type="GO" id="GO:0008270">
    <property type="term" value="F:zinc ion binding"/>
    <property type="evidence" value="ECO:0007669"/>
    <property type="project" value="UniProtKB-KW"/>
</dbReference>
<accession>A0A8S4A117</accession>
<dbReference type="InterPro" id="IPR013150">
    <property type="entry name" value="TFIIB_cyclin"/>
</dbReference>
<dbReference type="InterPro" id="IPR036915">
    <property type="entry name" value="Cyclin-like_sf"/>
</dbReference>
<dbReference type="Proteomes" id="UP000678393">
    <property type="component" value="Unassembled WGS sequence"/>
</dbReference>
<evidence type="ECO:0000256" key="3">
    <source>
        <dbReference type="ARBA" id="ARBA00013932"/>
    </source>
</evidence>
<comment type="subcellular location">
    <subcellularLocation>
        <location evidence="1">Nucleus</location>
    </subcellularLocation>
</comment>
<dbReference type="AlphaFoldDB" id="A0A8S4A117"/>
<evidence type="ECO:0000256" key="9">
    <source>
        <dbReference type="ARBA" id="ARBA00023163"/>
    </source>
</evidence>